<protein>
    <recommendedName>
        <fullName evidence="2">Late embryogenesis abundant protein LEA-2 subgroup domain-containing protein</fullName>
    </recommendedName>
</protein>
<dbReference type="Proteomes" id="UP000325577">
    <property type="component" value="Linkage Group LG14"/>
</dbReference>
<evidence type="ECO:0000313" key="4">
    <source>
        <dbReference type="Proteomes" id="UP000325577"/>
    </source>
</evidence>
<evidence type="ECO:0000256" key="1">
    <source>
        <dbReference type="SAM" id="Phobius"/>
    </source>
</evidence>
<gene>
    <name evidence="3" type="ORF">F0562_026673</name>
</gene>
<sequence length="250" mass="28159">MPQTNGPTKHDEEAATVQSDELRRKKRMKYLAYGVAFVVFQTGIILLFALTVMKIRTPKFRVRSATFETIDVVAATPSFNIRMNAEVGIKNTNFGHYKFDNSTVTFFYKGTPVGSVIVPNARARARSTKKFNIVVDLISTSLPSTLELGNDISSGVISLSSQSTLRGKVELFKIMKKKKSTQMDCTMAISLADKAIQNLKCKEKKNDKRILALWFHGDMTLRVLQLVEKLSQSHLIFSRVNLQTFMNIKI</sequence>
<evidence type="ECO:0000313" key="3">
    <source>
        <dbReference type="EMBL" id="KAA8539981.1"/>
    </source>
</evidence>
<keyword evidence="1" id="KW-0812">Transmembrane</keyword>
<keyword evidence="4" id="KW-1185">Reference proteome</keyword>
<name>A0A5J5BFQ0_9ASTE</name>
<dbReference type="PANTHER" id="PTHR31852">
    <property type="entry name" value="LATE EMBRYOGENESIS ABUNDANT (LEA) HYDROXYPROLINE-RICH GLYCOPROTEIN FAMILY"/>
    <property type="match status" value="1"/>
</dbReference>
<proteinExistence type="predicted"/>
<accession>A0A5J5BFQ0</accession>
<dbReference type="OrthoDB" id="1894389at2759"/>
<evidence type="ECO:0000259" key="2">
    <source>
        <dbReference type="Pfam" id="PF03168"/>
    </source>
</evidence>
<organism evidence="3 4">
    <name type="scientific">Nyssa sinensis</name>
    <dbReference type="NCBI Taxonomy" id="561372"/>
    <lineage>
        <taxon>Eukaryota</taxon>
        <taxon>Viridiplantae</taxon>
        <taxon>Streptophyta</taxon>
        <taxon>Embryophyta</taxon>
        <taxon>Tracheophyta</taxon>
        <taxon>Spermatophyta</taxon>
        <taxon>Magnoliopsida</taxon>
        <taxon>eudicotyledons</taxon>
        <taxon>Gunneridae</taxon>
        <taxon>Pentapetalae</taxon>
        <taxon>asterids</taxon>
        <taxon>Cornales</taxon>
        <taxon>Nyssaceae</taxon>
        <taxon>Nyssa</taxon>
    </lineage>
</organism>
<reference evidence="3 4" key="1">
    <citation type="submission" date="2019-09" db="EMBL/GenBank/DDBJ databases">
        <title>A chromosome-level genome assembly of the Chinese tupelo Nyssa sinensis.</title>
        <authorList>
            <person name="Yang X."/>
            <person name="Kang M."/>
            <person name="Yang Y."/>
            <person name="Xiong H."/>
            <person name="Wang M."/>
            <person name="Zhang Z."/>
            <person name="Wang Z."/>
            <person name="Wu H."/>
            <person name="Ma T."/>
            <person name="Liu J."/>
            <person name="Xi Z."/>
        </authorList>
    </citation>
    <scope>NUCLEOTIDE SEQUENCE [LARGE SCALE GENOMIC DNA]</scope>
    <source>
        <strain evidence="3">J267</strain>
        <tissue evidence="3">Leaf</tissue>
    </source>
</reference>
<dbReference type="Pfam" id="PF03168">
    <property type="entry name" value="LEA_2"/>
    <property type="match status" value="1"/>
</dbReference>
<feature type="transmembrane region" description="Helical" evidence="1">
    <location>
        <begin position="30"/>
        <end position="53"/>
    </location>
</feature>
<dbReference type="Gene3D" id="2.60.40.1820">
    <property type="match status" value="1"/>
</dbReference>
<feature type="domain" description="Late embryogenesis abundant protein LEA-2 subgroup" evidence="2">
    <location>
        <begin position="87"/>
        <end position="186"/>
    </location>
</feature>
<dbReference type="InterPro" id="IPR004864">
    <property type="entry name" value="LEA_2"/>
</dbReference>
<dbReference type="InterPro" id="IPR055301">
    <property type="entry name" value="Lea14-like_2"/>
</dbReference>
<dbReference type="EMBL" id="CM018037">
    <property type="protein sequence ID" value="KAA8539981.1"/>
    <property type="molecule type" value="Genomic_DNA"/>
</dbReference>
<dbReference type="AlphaFoldDB" id="A0A5J5BFQ0"/>
<keyword evidence="1" id="KW-0472">Membrane</keyword>
<keyword evidence="1" id="KW-1133">Transmembrane helix</keyword>